<organism evidence="1 2">
    <name type="scientific">Myotis brandtii</name>
    <name type="common">Brandt's bat</name>
    <dbReference type="NCBI Taxonomy" id="109478"/>
    <lineage>
        <taxon>Eukaryota</taxon>
        <taxon>Metazoa</taxon>
        <taxon>Chordata</taxon>
        <taxon>Craniata</taxon>
        <taxon>Vertebrata</taxon>
        <taxon>Euteleostomi</taxon>
        <taxon>Mammalia</taxon>
        <taxon>Eutheria</taxon>
        <taxon>Laurasiatheria</taxon>
        <taxon>Chiroptera</taxon>
        <taxon>Yangochiroptera</taxon>
        <taxon>Vespertilionidae</taxon>
        <taxon>Myotis</taxon>
    </lineage>
</organism>
<evidence type="ECO:0000313" key="2">
    <source>
        <dbReference type="Proteomes" id="UP000052978"/>
    </source>
</evidence>
<name>S7NU18_MYOBR</name>
<gene>
    <name evidence="1" type="ORF">D623_10021618</name>
</gene>
<sequence>MGARSIPSVCALRSVPRGAEGCLTHSRGLAFSCDLHLPESWPVARDGGCPSGEQSHGAVHRAQLLCPHHLVRPPRALRCHRPPGWPAALGRKFAPHPTPRAPCVHWARAASGASASEVGSAAGSPGVCVAFTVLDLLAAAETRAQTQAEHLVGLEMGVAVTQWLRGLLALPWLHPPRCRSVTESSRVSSVTVESHRRFVSPAGPCH</sequence>
<protein>
    <submittedName>
        <fullName evidence="1">Uncharacterized protein</fullName>
    </submittedName>
</protein>
<dbReference type="AlphaFoldDB" id="S7NU18"/>
<dbReference type="EMBL" id="KE164837">
    <property type="protein sequence ID" value="EPQ20441.1"/>
    <property type="molecule type" value="Genomic_DNA"/>
</dbReference>
<accession>S7NU18</accession>
<reference evidence="1 2" key="1">
    <citation type="journal article" date="2013" name="Nat. Commun.">
        <title>Genome analysis reveals insights into physiology and longevity of the Brandt's bat Myotis brandtii.</title>
        <authorList>
            <person name="Seim I."/>
            <person name="Fang X."/>
            <person name="Xiong Z."/>
            <person name="Lobanov A.V."/>
            <person name="Huang Z."/>
            <person name="Ma S."/>
            <person name="Feng Y."/>
            <person name="Turanov A.A."/>
            <person name="Zhu Y."/>
            <person name="Lenz T.L."/>
            <person name="Gerashchenko M.V."/>
            <person name="Fan D."/>
            <person name="Hee Yim S."/>
            <person name="Yao X."/>
            <person name="Jordan D."/>
            <person name="Xiong Y."/>
            <person name="Ma Y."/>
            <person name="Lyapunov A.N."/>
            <person name="Chen G."/>
            <person name="Kulakova O.I."/>
            <person name="Sun Y."/>
            <person name="Lee S.G."/>
            <person name="Bronson R.T."/>
            <person name="Moskalev A.A."/>
            <person name="Sunyaev S.R."/>
            <person name="Zhang G."/>
            <person name="Krogh A."/>
            <person name="Wang J."/>
            <person name="Gladyshev V.N."/>
        </authorList>
    </citation>
    <scope>NUCLEOTIDE SEQUENCE [LARGE SCALE GENOMIC DNA]</scope>
</reference>
<dbReference type="Proteomes" id="UP000052978">
    <property type="component" value="Unassembled WGS sequence"/>
</dbReference>
<keyword evidence="2" id="KW-1185">Reference proteome</keyword>
<proteinExistence type="predicted"/>
<evidence type="ECO:0000313" key="1">
    <source>
        <dbReference type="EMBL" id="EPQ20441.1"/>
    </source>
</evidence>